<reference evidence="1 2" key="1">
    <citation type="submission" date="2019-03" db="EMBL/GenBank/DDBJ databases">
        <title>Diversity of the mouse oral microbiome.</title>
        <authorList>
            <person name="Joseph S."/>
            <person name="Aduse-Opoku J."/>
            <person name="Curtis M."/>
            <person name="Wade W."/>
            <person name="Hashim A."/>
        </authorList>
    </citation>
    <scope>NUCLEOTIDE SEQUENCE [LARGE SCALE GENOMIC DNA]</scope>
    <source>
        <strain evidence="1 2">WT12</strain>
    </source>
</reference>
<comment type="caution">
    <text evidence="1">The sequence shown here is derived from an EMBL/GenBank/DDBJ whole genome shotgun (WGS) entry which is preliminary data.</text>
</comment>
<dbReference type="OrthoDB" id="9132361at2"/>
<evidence type="ECO:0008006" key="3">
    <source>
        <dbReference type="Google" id="ProtNLM"/>
    </source>
</evidence>
<organism evidence="1 2">
    <name type="scientific">Muribacter muris</name>
    <dbReference type="NCBI Taxonomy" id="67855"/>
    <lineage>
        <taxon>Bacteria</taxon>
        <taxon>Pseudomonadati</taxon>
        <taxon>Pseudomonadota</taxon>
        <taxon>Gammaproteobacteria</taxon>
        <taxon>Pasteurellales</taxon>
        <taxon>Pasteurellaceae</taxon>
        <taxon>Muribacter</taxon>
    </lineage>
</organism>
<dbReference type="RefSeq" id="WP_135058158.1">
    <property type="nucleotide sequence ID" value="NZ_JADGLC010000025.1"/>
</dbReference>
<accession>A0A4Y9JV10</accession>
<gene>
    <name evidence="1" type="ORF">E4T80_10445</name>
</gene>
<dbReference type="InterPro" id="IPR011989">
    <property type="entry name" value="ARM-like"/>
</dbReference>
<dbReference type="Gene3D" id="1.25.10.10">
    <property type="entry name" value="Leucine-rich Repeat Variant"/>
    <property type="match status" value="1"/>
</dbReference>
<proteinExistence type="predicted"/>
<dbReference type="EMBL" id="SPPA01000025">
    <property type="protein sequence ID" value="TFV08325.1"/>
    <property type="molecule type" value="Genomic_DNA"/>
</dbReference>
<evidence type="ECO:0000313" key="2">
    <source>
        <dbReference type="Proteomes" id="UP000297396"/>
    </source>
</evidence>
<protein>
    <recommendedName>
        <fullName evidence="3">HEAT repeat domain-containing protein</fullName>
    </recommendedName>
</protein>
<dbReference type="SUPFAM" id="SSF48371">
    <property type="entry name" value="ARM repeat"/>
    <property type="match status" value="1"/>
</dbReference>
<dbReference type="InterPro" id="IPR016024">
    <property type="entry name" value="ARM-type_fold"/>
</dbReference>
<sequence length="110" mass="12906">MDIIDKYPELEYAIVQYFVPPFVLAKLAYSQDDNIRYEVATKRRILLDTFELLSNDKNYTVRQRIAINVKCPIHILERLANDKHKDVAESALNRLNKRLDNKKDVKQAVS</sequence>
<dbReference type="AlphaFoldDB" id="A0A4Y9JV10"/>
<name>A0A4Y9JV10_9PAST</name>
<evidence type="ECO:0000313" key="1">
    <source>
        <dbReference type="EMBL" id="TFV08325.1"/>
    </source>
</evidence>
<dbReference type="Proteomes" id="UP000297396">
    <property type="component" value="Unassembled WGS sequence"/>
</dbReference>